<dbReference type="AlphaFoldDB" id="A0A068YB58"/>
<reference evidence="1" key="2">
    <citation type="submission" date="2015-11" db="EMBL/GenBank/DDBJ databases">
        <authorList>
            <person name="Zhang Y."/>
            <person name="Guo Z."/>
        </authorList>
    </citation>
    <scope>NUCLEOTIDE SEQUENCE</scope>
</reference>
<organism evidence="1 2">
    <name type="scientific">Echinococcus multilocularis</name>
    <name type="common">Fox tapeworm</name>
    <dbReference type="NCBI Taxonomy" id="6211"/>
    <lineage>
        <taxon>Eukaryota</taxon>
        <taxon>Metazoa</taxon>
        <taxon>Spiralia</taxon>
        <taxon>Lophotrochozoa</taxon>
        <taxon>Platyhelminthes</taxon>
        <taxon>Cestoda</taxon>
        <taxon>Eucestoda</taxon>
        <taxon>Cyclophyllidea</taxon>
        <taxon>Taeniidae</taxon>
        <taxon>Echinococcus</taxon>
    </lineage>
</organism>
<protein>
    <submittedName>
        <fullName evidence="1">Uncharacterized protein</fullName>
    </submittedName>
</protein>
<gene>
    <name evidence="1" type="ORF">EmuJ_000971500</name>
</gene>
<name>A0A068YB58_ECHMU</name>
<sequence length="71" mass="7945">MDFSFYLKSSDKRSTDSNEKQHKFWTDVKIGMMNGINATPVLTLNAMQNADNCILYFNAQGDCTKTASKTG</sequence>
<reference evidence="1" key="1">
    <citation type="journal article" date="2013" name="Nature">
        <title>The genomes of four tapeworm species reveal adaptations to parasitism.</title>
        <authorList>
            <person name="Tsai I.J."/>
            <person name="Zarowiecki M."/>
            <person name="Holroyd N."/>
            <person name="Garciarrubio A."/>
            <person name="Sanchez-Flores A."/>
            <person name="Brooks K.L."/>
            <person name="Tracey A."/>
            <person name="Bobes R.J."/>
            <person name="Fragoso G."/>
            <person name="Sciutto E."/>
            <person name="Aslett M."/>
            <person name="Beasley H."/>
            <person name="Bennett H.M."/>
            <person name="Cai J."/>
            <person name="Camicia F."/>
            <person name="Clark R."/>
            <person name="Cucher M."/>
            <person name="De Silva N."/>
            <person name="Day T.A."/>
            <person name="Deplazes P."/>
            <person name="Estrada K."/>
            <person name="Fernandez C."/>
            <person name="Holland P.W."/>
            <person name="Hou J."/>
            <person name="Hu S."/>
            <person name="Huckvale T."/>
            <person name="Hung S.S."/>
            <person name="Kamenetzky L."/>
            <person name="Keane J.A."/>
            <person name="Kiss F."/>
            <person name="Koziol U."/>
            <person name="Lambert O."/>
            <person name="Liu K."/>
            <person name="Luo X."/>
            <person name="Luo Y."/>
            <person name="Macchiaroli N."/>
            <person name="Nichol S."/>
            <person name="Paps J."/>
            <person name="Parkinson J."/>
            <person name="Pouchkina-Stantcheva N."/>
            <person name="Riddiford N."/>
            <person name="Rosenzvit M."/>
            <person name="Salinas G."/>
            <person name="Wasmuth J.D."/>
            <person name="Zamanian M."/>
            <person name="Zheng Y."/>
            <person name="Cai X."/>
            <person name="Soberon X."/>
            <person name="Olson P.D."/>
            <person name="Laclette J.P."/>
            <person name="Brehm K."/>
            <person name="Berriman M."/>
            <person name="Garciarrubio A."/>
            <person name="Bobes R.J."/>
            <person name="Fragoso G."/>
            <person name="Sanchez-Flores A."/>
            <person name="Estrada K."/>
            <person name="Cevallos M.A."/>
            <person name="Morett E."/>
            <person name="Gonzalez V."/>
            <person name="Portillo T."/>
            <person name="Ochoa-Leyva A."/>
            <person name="Jose M.V."/>
            <person name="Sciutto E."/>
            <person name="Landa A."/>
            <person name="Jimenez L."/>
            <person name="Valdes V."/>
            <person name="Carrero J.C."/>
            <person name="Larralde C."/>
            <person name="Morales-Montor J."/>
            <person name="Limon-Lason J."/>
            <person name="Soberon X."/>
            <person name="Laclette J.P."/>
        </authorList>
    </citation>
    <scope>NUCLEOTIDE SEQUENCE [LARGE SCALE GENOMIC DNA]</scope>
</reference>
<dbReference type="Proteomes" id="UP000017246">
    <property type="component" value="Unassembled WGS sequence"/>
</dbReference>
<proteinExistence type="predicted"/>
<dbReference type="EMBL" id="LN902842">
    <property type="protein sequence ID" value="CDS42020.1"/>
    <property type="molecule type" value="Genomic_DNA"/>
</dbReference>
<accession>A0A068YB58</accession>
<evidence type="ECO:0000313" key="2">
    <source>
        <dbReference type="Proteomes" id="UP000017246"/>
    </source>
</evidence>
<keyword evidence="2" id="KW-1185">Reference proteome</keyword>
<evidence type="ECO:0000313" key="1">
    <source>
        <dbReference type="EMBL" id="CDS42020.1"/>
    </source>
</evidence>